<keyword evidence="2" id="KW-1185">Reference proteome</keyword>
<dbReference type="RefSeq" id="WP_380917277.1">
    <property type="nucleotide sequence ID" value="NZ_JBHUPE010000001.1"/>
</dbReference>
<reference evidence="2" key="1">
    <citation type="journal article" date="2019" name="Int. J. Syst. Evol. Microbiol.">
        <title>The Global Catalogue of Microorganisms (GCM) 10K type strain sequencing project: providing services to taxonomists for standard genome sequencing and annotation.</title>
        <authorList>
            <consortium name="The Broad Institute Genomics Platform"/>
            <consortium name="The Broad Institute Genome Sequencing Center for Infectious Disease"/>
            <person name="Wu L."/>
            <person name="Ma J."/>
        </authorList>
    </citation>
    <scope>NUCLEOTIDE SEQUENCE [LARGE SCALE GENOMIC DNA]</scope>
    <source>
        <strain evidence="2">KCTC 22209</strain>
    </source>
</reference>
<evidence type="ECO:0000313" key="2">
    <source>
        <dbReference type="Proteomes" id="UP001597509"/>
    </source>
</evidence>
<dbReference type="Proteomes" id="UP001597509">
    <property type="component" value="Unassembled WGS sequence"/>
</dbReference>
<organism evidence="1 2">
    <name type="scientific">Sphingobacterium anhuiense</name>
    <dbReference type="NCBI Taxonomy" id="493780"/>
    <lineage>
        <taxon>Bacteria</taxon>
        <taxon>Pseudomonadati</taxon>
        <taxon>Bacteroidota</taxon>
        <taxon>Sphingobacteriia</taxon>
        <taxon>Sphingobacteriales</taxon>
        <taxon>Sphingobacteriaceae</taxon>
        <taxon>Sphingobacterium</taxon>
    </lineage>
</organism>
<name>A0ABW5YPH7_9SPHI</name>
<protein>
    <submittedName>
        <fullName evidence="1">Uncharacterized protein</fullName>
    </submittedName>
</protein>
<dbReference type="EMBL" id="JBHUPE010000001">
    <property type="protein sequence ID" value="MFD2902334.1"/>
    <property type="molecule type" value="Genomic_DNA"/>
</dbReference>
<accession>A0ABW5YPH7</accession>
<comment type="caution">
    <text evidence="1">The sequence shown here is derived from an EMBL/GenBank/DDBJ whole genome shotgun (WGS) entry which is preliminary data.</text>
</comment>
<gene>
    <name evidence="1" type="ORF">ACFS6I_00230</name>
</gene>
<evidence type="ECO:0000313" key="1">
    <source>
        <dbReference type="EMBL" id="MFD2902334.1"/>
    </source>
</evidence>
<proteinExistence type="predicted"/>
<sequence length="46" mass="5287">MNYKINTIIVQQSADYMAVIVIMPFDDFIKTDHATLVNDNGKRRVS</sequence>